<feature type="compositionally biased region" description="Low complexity" evidence="1">
    <location>
        <begin position="187"/>
        <end position="202"/>
    </location>
</feature>
<reference evidence="2" key="1">
    <citation type="journal article" date="2015" name="PLoS ONE">
        <title>Comprehensive Evaluation of Toxoplasma gondii VEG and Neospora caninum LIV Genomes with Tachyzoite Stage Transcriptome and Proteome Defines Novel Transcript Features.</title>
        <authorList>
            <person name="Ramaprasad A."/>
            <person name="Mourier T."/>
            <person name="Naeem R."/>
            <person name="Malas T.B."/>
            <person name="Moussa E."/>
            <person name="Panigrahi A."/>
            <person name="Vermont S.J."/>
            <person name="Otto T.D."/>
            <person name="Wastling J."/>
            <person name="Pain A."/>
        </authorList>
    </citation>
    <scope>NUCLEOTIDE SEQUENCE</scope>
    <source>
        <strain evidence="2">Liverpool</strain>
    </source>
</reference>
<dbReference type="EMBL" id="LN714486">
    <property type="protein sequence ID" value="CEL70008.1"/>
    <property type="molecule type" value="Genomic_DNA"/>
</dbReference>
<name>A0A0F7UJ69_NEOCL</name>
<feature type="region of interest" description="Disordered" evidence="1">
    <location>
        <begin position="172"/>
        <end position="241"/>
    </location>
</feature>
<proteinExistence type="predicted"/>
<accession>A0A0F7UJ69</accession>
<feature type="compositionally biased region" description="Polar residues" evidence="1">
    <location>
        <begin position="207"/>
        <end position="224"/>
    </location>
</feature>
<evidence type="ECO:0000313" key="2">
    <source>
        <dbReference type="EMBL" id="CEL70008.1"/>
    </source>
</evidence>
<evidence type="ECO:0000256" key="1">
    <source>
        <dbReference type="SAM" id="MobiDB-lite"/>
    </source>
</evidence>
<gene>
    <name evidence="2" type="ORF">BN1204_057000</name>
</gene>
<sequence>MFAAHSSVAAQLHPQQAAAGILPYGDCLLLLALKDALHRLSSQAFIRQDVAQTIAAVAQQELIALVVRSAPSLPSICLTGRLLLYRHRQQHWLLVLQSVHAATLSPLSLSSHATGSSSTSGDVPPKARQRGEVVMAYLRRFLPKDKREGVRALHSGTVAKYNLPGSIPRIAQRRAAQDAAVKDEGDSGSSQDRASSRSGGASETNRETTQSATETRTEPSTCGAPSSCAAPTVASGTEAPPSEPALDGVIYFTHEGVLRASLPSSHLPKINAVISAALSATGGGSPQPQEGKKRKA</sequence>
<dbReference type="AlphaFoldDB" id="A0A0F7UJ69"/>
<protein>
    <submittedName>
        <fullName evidence="2">Uncharacterized protein</fullName>
    </submittedName>
</protein>
<organism evidence="2">
    <name type="scientific">Neospora caninum (strain Liverpool)</name>
    <dbReference type="NCBI Taxonomy" id="572307"/>
    <lineage>
        <taxon>Eukaryota</taxon>
        <taxon>Sar</taxon>
        <taxon>Alveolata</taxon>
        <taxon>Apicomplexa</taxon>
        <taxon>Conoidasida</taxon>
        <taxon>Coccidia</taxon>
        <taxon>Eucoccidiorida</taxon>
        <taxon>Eimeriorina</taxon>
        <taxon>Sarcocystidae</taxon>
        <taxon>Neospora</taxon>
    </lineage>
</organism>